<reference evidence="2 3" key="1">
    <citation type="submission" date="2016-10" db="EMBL/GenBank/DDBJ databases">
        <title>Paenibacillus species isolates.</title>
        <authorList>
            <person name="Beno S.M."/>
        </authorList>
    </citation>
    <scope>NUCLEOTIDE SEQUENCE [LARGE SCALE GENOMIC DNA]</scope>
    <source>
        <strain evidence="2 3">FSL H7-0604</strain>
    </source>
</reference>
<dbReference type="PANTHER" id="PTHR30383">
    <property type="entry name" value="THIOESTERASE 1/PROTEASE 1/LYSOPHOSPHOLIPASE L1"/>
    <property type="match status" value="1"/>
</dbReference>
<dbReference type="RefSeq" id="WP_076179071.1">
    <property type="nucleotide sequence ID" value="NZ_MKQP01000018.1"/>
</dbReference>
<proteinExistence type="predicted"/>
<dbReference type="InterPro" id="IPR013830">
    <property type="entry name" value="SGNH_hydro"/>
</dbReference>
<evidence type="ECO:0000313" key="2">
    <source>
        <dbReference type="EMBL" id="OMD32089.1"/>
    </source>
</evidence>
<dbReference type="InterPro" id="IPR051532">
    <property type="entry name" value="Ester_Hydrolysis_Enzymes"/>
</dbReference>
<dbReference type="Pfam" id="PF13472">
    <property type="entry name" value="Lipase_GDSL_2"/>
    <property type="match status" value="1"/>
</dbReference>
<dbReference type="InterPro" id="IPR036514">
    <property type="entry name" value="SGNH_hydro_sf"/>
</dbReference>
<evidence type="ECO:0000259" key="1">
    <source>
        <dbReference type="Pfam" id="PF13472"/>
    </source>
</evidence>
<comment type="caution">
    <text evidence="2">The sequence shown here is derived from an EMBL/GenBank/DDBJ whole genome shotgun (WGS) entry which is preliminary data.</text>
</comment>
<protein>
    <recommendedName>
        <fullName evidence="1">SGNH hydrolase-type esterase domain-containing protein</fullName>
    </recommendedName>
</protein>
<dbReference type="Proteomes" id="UP000187465">
    <property type="component" value="Unassembled WGS sequence"/>
</dbReference>
<organism evidence="2 3">
    <name type="scientific">Paenibacillus odorifer</name>
    <dbReference type="NCBI Taxonomy" id="189426"/>
    <lineage>
        <taxon>Bacteria</taxon>
        <taxon>Bacillati</taxon>
        <taxon>Bacillota</taxon>
        <taxon>Bacilli</taxon>
        <taxon>Bacillales</taxon>
        <taxon>Paenibacillaceae</taxon>
        <taxon>Paenibacillus</taxon>
    </lineage>
</organism>
<dbReference type="SUPFAM" id="SSF52266">
    <property type="entry name" value="SGNH hydrolase"/>
    <property type="match status" value="1"/>
</dbReference>
<evidence type="ECO:0000313" key="3">
    <source>
        <dbReference type="Proteomes" id="UP000187465"/>
    </source>
</evidence>
<feature type="domain" description="SGNH hydrolase-type esterase" evidence="1">
    <location>
        <begin position="68"/>
        <end position="261"/>
    </location>
</feature>
<sequence length="274" mass="32028">MVRKVVRMPEIFCKRFLQRTVWKSEKITGKLFLNKYSRISEGVIIENKEDSFLFQRLLNKDVDNVKLVGDSLTFGVGVWSYHSRKDTEIIYSSSSEVYRESPRTIHTWSNYLAEYIKRNFPKVHFQNYGIPGKSAKWINANRDQLITDSEDVVIIMAGTNDRWDCQNVDEFKEVLQDLLLFIKVRAKLMYVISPPPVANSEKNLNFGMNDVDAATKDICAKHGFNYISQYDATMDHSRTNNIPLLKMFERHGSHPKEKGYSLMWQIVRKELTLR</sequence>
<dbReference type="Gene3D" id="3.40.50.1110">
    <property type="entry name" value="SGNH hydrolase"/>
    <property type="match status" value="1"/>
</dbReference>
<name>A0A1R0XAY3_9BACL</name>
<dbReference type="AlphaFoldDB" id="A0A1R0XAY3"/>
<accession>A0A1R0XAY3</accession>
<gene>
    <name evidence="2" type="ORF">BJP51_15960</name>
</gene>
<dbReference type="EMBL" id="MKQP01000018">
    <property type="protein sequence ID" value="OMD32089.1"/>
    <property type="molecule type" value="Genomic_DNA"/>
</dbReference>